<evidence type="ECO:0000313" key="2">
    <source>
        <dbReference type="Proteomes" id="UP000317093"/>
    </source>
</evidence>
<accession>A0A518AXE6</accession>
<organism evidence="1 2">
    <name type="scientific">Kolteria novifilia</name>
    <dbReference type="NCBI Taxonomy" id="2527975"/>
    <lineage>
        <taxon>Bacteria</taxon>
        <taxon>Pseudomonadati</taxon>
        <taxon>Planctomycetota</taxon>
        <taxon>Planctomycetia</taxon>
        <taxon>Kolteriales</taxon>
        <taxon>Kolteriaceae</taxon>
        <taxon>Kolteria</taxon>
    </lineage>
</organism>
<dbReference type="Pfam" id="PF06108">
    <property type="entry name" value="DUF952"/>
    <property type="match status" value="1"/>
</dbReference>
<dbReference type="KEGG" id="knv:Pan216_02270"/>
<dbReference type="SUPFAM" id="SSF56399">
    <property type="entry name" value="ADP-ribosylation"/>
    <property type="match status" value="1"/>
</dbReference>
<evidence type="ECO:0008006" key="3">
    <source>
        <dbReference type="Google" id="ProtNLM"/>
    </source>
</evidence>
<dbReference type="OrthoDB" id="5638018at2"/>
<dbReference type="AlphaFoldDB" id="A0A518AXE6"/>
<dbReference type="PANTHER" id="PTHR34129">
    <property type="entry name" value="BLR1139 PROTEIN"/>
    <property type="match status" value="1"/>
</dbReference>
<evidence type="ECO:0000313" key="1">
    <source>
        <dbReference type="EMBL" id="QDU59399.1"/>
    </source>
</evidence>
<reference evidence="1 2" key="1">
    <citation type="submission" date="2019-02" db="EMBL/GenBank/DDBJ databases">
        <title>Deep-cultivation of Planctomycetes and their phenomic and genomic characterization uncovers novel biology.</title>
        <authorList>
            <person name="Wiegand S."/>
            <person name="Jogler M."/>
            <person name="Boedeker C."/>
            <person name="Pinto D."/>
            <person name="Vollmers J."/>
            <person name="Rivas-Marin E."/>
            <person name="Kohn T."/>
            <person name="Peeters S.H."/>
            <person name="Heuer A."/>
            <person name="Rast P."/>
            <person name="Oberbeckmann S."/>
            <person name="Bunk B."/>
            <person name="Jeske O."/>
            <person name="Meyerdierks A."/>
            <person name="Storesund J.E."/>
            <person name="Kallscheuer N."/>
            <person name="Luecker S."/>
            <person name="Lage O.M."/>
            <person name="Pohl T."/>
            <person name="Merkel B.J."/>
            <person name="Hornburger P."/>
            <person name="Mueller R.-W."/>
            <person name="Bruemmer F."/>
            <person name="Labrenz M."/>
            <person name="Spormann A.M."/>
            <person name="Op den Camp H."/>
            <person name="Overmann J."/>
            <person name="Amann R."/>
            <person name="Jetten M.S.M."/>
            <person name="Mascher T."/>
            <person name="Medema M.H."/>
            <person name="Devos D.P."/>
            <person name="Kaster A.-K."/>
            <person name="Ovreas L."/>
            <person name="Rohde M."/>
            <person name="Galperin M.Y."/>
            <person name="Jogler C."/>
        </authorList>
    </citation>
    <scope>NUCLEOTIDE SEQUENCE [LARGE SCALE GENOMIC DNA]</scope>
    <source>
        <strain evidence="1 2">Pan216</strain>
    </source>
</reference>
<name>A0A518AXE6_9BACT</name>
<dbReference type="InterPro" id="IPR009297">
    <property type="entry name" value="DUF952"/>
</dbReference>
<proteinExistence type="predicted"/>
<dbReference type="PANTHER" id="PTHR34129:SF1">
    <property type="entry name" value="DUF952 DOMAIN-CONTAINING PROTEIN"/>
    <property type="match status" value="1"/>
</dbReference>
<keyword evidence="2" id="KW-1185">Reference proteome</keyword>
<dbReference type="EMBL" id="CP036279">
    <property type="protein sequence ID" value="QDU59399.1"/>
    <property type="molecule type" value="Genomic_DNA"/>
</dbReference>
<gene>
    <name evidence="1" type="ORF">Pan216_02270</name>
</gene>
<dbReference type="Proteomes" id="UP000317093">
    <property type="component" value="Chromosome"/>
</dbReference>
<dbReference type="RefSeq" id="WP_145253611.1">
    <property type="nucleotide sequence ID" value="NZ_CP036279.1"/>
</dbReference>
<protein>
    <recommendedName>
        <fullName evidence="3">DUF952 domain-containing protein</fullName>
    </recommendedName>
</protein>
<sequence length="114" mass="13057">MTIYHYCWRSEWEQGKDDTHYRHASLTSEGFIHGSRTGDQLERVAREFFGGEPTEDLFLLTLDEEKLEPKVVDEDPGIGELFPHLYGPINLSAVTKIESVPRDAGQWIIPPLDD</sequence>
<dbReference type="Gene3D" id="3.20.170.20">
    <property type="entry name" value="Protein of unknown function DUF952"/>
    <property type="match status" value="1"/>
</dbReference>